<protein>
    <submittedName>
        <fullName evidence="3">Sodium/nucleoside cotransporter</fullName>
    </submittedName>
</protein>
<dbReference type="GO" id="GO:0005415">
    <property type="term" value="F:nucleoside:sodium symporter activity"/>
    <property type="evidence" value="ECO:0007669"/>
    <property type="project" value="TreeGrafter"/>
</dbReference>
<keyword evidence="1" id="KW-1133">Transmembrane helix</keyword>
<feature type="domain" description="Concentrative nucleoside transporter N-terminal" evidence="2">
    <location>
        <begin position="175"/>
        <end position="247"/>
    </location>
</feature>
<feature type="transmembrane region" description="Helical" evidence="1">
    <location>
        <begin position="70"/>
        <end position="91"/>
    </location>
</feature>
<feature type="transmembrane region" description="Helical" evidence="1">
    <location>
        <begin position="103"/>
        <end position="122"/>
    </location>
</feature>
<dbReference type="InterPro" id="IPR002668">
    <property type="entry name" value="CNT_N_dom"/>
</dbReference>
<accession>R4WUP0</accession>
<evidence type="ECO:0000259" key="2">
    <source>
        <dbReference type="Pfam" id="PF01773"/>
    </source>
</evidence>
<name>R4WUP0_RIPPE</name>
<proteinExistence type="evidence at transcript level"/>
<dbReference type="PANTHER" id="PTHR10590:SF4">
    <property type="entry name" value="SOLUTE CARRIER FAMILY 28 MEMBER 3"/>
    <property type="match status" value="1"/>
</dbReference>
<evidence type="ECO:0000313" key="3">
    <source>
        <dbReference type="EMBL" id="BAN21652.1"/>
    </source>
</evidence>
<dbReference type="EMBL" id="AK418525">
    <property type="protein sequence ID" value="BAN21652.1"/>
    <property type="molecule type" value="mRNA"/>
</dbReference>
<evidence type="ECO:0000256" key="1">
    <source>
        <dbReference type="SAM" id="Phobius"/>
    </source>
</evidence>
<dbReference type="PANTHER" id="PTHR10590">
    <property type="entry name" value="SODIUM/NUCLEOSIDE COTRANSPORTER"/>
    <property type="match status" value="1"/>
</dbReference>
<keyword evidence="1" id="KW-0472">Membrane</keyword>
<organism evidence="3">
    <name type="scientific">Riptortus pedestris</name>
    <name type="common">Bean bug</name>
    <dbReference type="NCBI Taxonomy" id="329032"/>
    <lineage>
        <taxon>Eukaryota</taxon>
        <taxon>Metazoa</taxon>
        <taxon>Ecdysozoa</taxon>
        <taxon>Arthropoda</taxon>
        <taxon>Hexapoda</taxon>
        <taxon>Insecta</taxon>
        <taxon>Pterygota</taxon>
        <taxon>Neoptera</taxon>
        <taxon>Paraneoptera</taxon>
        <taxon>Hemiptera</taxon>
        <taxon>Heteroptera</taxon>
        <taxon>Panheteroptera</taxon>
        <taxon>Pentatomomorpha</taxon>
        <taxon>Coreoidea</taxon>
        <taxon>Alydidae</taxon>
        <taxon>Riptortus</taxon>
    </lineage>
</organism>
<feature type="transmembrane region" description="Helical" evidence="1">
    <location>
        <begin position="142"/>
        <end position="162"/>
    </location>
</feature>
<feature type="transmembrane region" description="Helical" evidence="1">
    <location>
        <begin position="193"/>
        <end position="214"/>
    </location>
</feature>
<keyword evidence="1" id="KW-0812">Transmembrane</keyword>
<dbReference type="GO" id="GO:0005886">
    <property type="term" value="C:plasma membrane"/>
    <property type="evidence" value="ECO:0007669"/>
    <property type="project" value="TreeGrafter"/>
</dbReference>
<sequence length="265" mass="30160">MELGESKETISGITLGSFDTADILHPDPAKRELYLKPCAGPLGTLIFKFRRAVGDGVENNSRLCVISFKLLALALVAVYIGFLINNFIITGCKLDWKYGYGKAFIYLAVVLWCVIYYNWLKYIILPVFSSLAQNGIYSRSKRYIKCIIQGVLLILIIAFIIYDTSNYRRRLMSVIGIVFFLFISIVFSKHPEYIRWDTMISGVILQVLFGIMAIRWETGRKILEGLADNIVIFLNYGHEGAVFVYGSFLINEKMVFAFQALSTLY</sequence>
<feature type="transmembrane region" description="Helical" evidence="1">
    <location>
        <begin position="171"/>
        <end position="187"/>
    </location>
</feature>
<reference evidence="3" key="1">
    <citation type="journal article" date="2013" name="PLoS ONE">
        <title>Gene expression in gut symbiotic organ of stinkbug affected by extracellular bacterial symbiont.</title>
        <authorList>
            <person name="Futahashi R."/>
            <person name="Tanaka K."/>
            <person name="Tanahashi M."/>
            <person name="Nikoh N."/>
            <person name="Kikuchi Y."/>
            <person name="Lee B.L."/>
            <person name="Fukatsu T."/>
        </authorList>
    </citation>
    <scope>NUCLEOTIDE SEQUENCE</scope>
    <source>
        <tissue evidence="3">Midgut</tissue>
    </source>
</reference>
<dbReference type="Pfam" id="PF01773">
    <property type="entry name" value="Nucleos_tra2_N"/>
    <property type="match status" value="1"/>
</dbReference>
<feature type="non-terminal residue" evidence="3">
    <location>
        <position position="265"/>
    </location>
</feature>
<dbReference type="AlphaFoldDB" id="R4WUP0"/>
<dbReference type="InterPro" id="IPR008276">
    <property type="entry name" value="C_nuclsd_transpt"/>
</dbReference>